<dbReference type="PANTHER" id="PTHR42812">
    <property type="entry name" value="BETA-XYLOSIDASE"/>
    <property type="match status" value="1"/>
</dbReference>
<dbReference type="SUPFAM" id="SSF75005">
    <property type="entry name" value="Arabinanase/levansucrase/invertase"/>
    <property type="match status" value="1"/>
</dbReference>
<dbReference type="GO" id="GO:0004553">
    <property type="term" value="F:hydrolase activity, hydrolyzing O-glycosyl compounds"/>
    <property type="evidence" value="ECO:0007669"/>
    <property type="project" value="InterPro"/>
</dbReference>
<evidence type="ECO:0000313" key="8">
    <source>
        <dbReference type="Proteomes" id="UP000256485"/>
    </source>
</evidence>
<dbReference type="InterPro" id="IPR051795">
    <property type="entry name" value="Glycosyl_Hydrlase_43"/>
</dbReference>
<protein>
    <submittedName>
        <fullName evidence="7">Glycosyl hydrolase family 43</fullName>
    </submittedName>
</protein>
<gene>
    <name evidence="7" type="ORF">DFJ64_2040</name>
</gene>
<dbReference type="Pfam" id="PF04616">
    <property type="entry name" value="Glyco_hydro_43"/>
    <property type="match status" value="1"/>
</dbReference>
<keyword evidence="8" id="KW-1185">Reference proteome</keyword>
<comment type="caution">
    <text evidence="7">The sequence shown here is derived from an EMBL/GenBank/DDBJ whole genome shotgun (WGS) entry which is preliminary data.</text>
</comment>
<proteinExistence type="inferred from homology"/>
<evidence type="ECO:0000256" key="2">
    <source>
        <dbReference type="ARBA" id="ARBA00022801"/>
    </source>
</evidence>
<dbReference type="InterPro" id="IPR006710">
    <property type="entry name" value="Glyco_hydro_43"/>
</dbReference>
<dbReference type="AlphaFoldDB" id="A0A3D9V529"/>
<name>A0A3D9V529_THECX</name>
<dbReference type="InterPro" id="IPR023296">
    <property type="entry name" value="Glyco_hydro_beta-prop_sf"/>
</dbReference>
<evidence type="ECO:0000256" key="3">
    <source>
        <dbReference type="ARBA" id="ARBA00023295"/>
    </source>
</evidence>
<accession>A0A3D9V529</accession>
<evidence type="ECO:0000256" key="1">
    <source>
        <dbReference type="ARBA" id="ARBA00009865"/>
    </source>
</evidence>
<dbReference type="GO" id="GO:0005975">
    <property type="term" value="P:carbohydrate metabolic process"/>
    <property type="evidence" value="ECO:0007669"/>
    <property type="project" value="InterPro"/>
</dbReference>
<dbReference type="PANTHER" id="PTHR42812:SF5">
    <property type="entry name" value="ENDO-ARABINASE"/>
    <property type="match status" value="1"/>
</dbReference>
<organism evidence="7 8">
    <name type="scientific">Thermasporomyces composti</name>
    <dbReference type="NCBI Taxonomy" id="696763"/>
    <lineage>
        <taxon>Bacteria</taxon>
        <taxon>Bacillati</taxon>
        <taxon>Actinomycetota</taxon>
        <taxon>Actinomycetes</taxon>
        <taxon>Propionibacteriales</taxon>
        <taxon>Nocardioidaceae</taxon>
        <taxon>Thermasporomyces</taxon>
    </lineage>
</organism>
<dbReference type="CDD" id="cd08999">
    <property type="entry name" value="GH43_ABN-like"/>
    <property type="match status" value="1"/>
</dbReference>
<comment type="similarity">
    <text evidence="1 5">Belongs to the glycosyl hydrolase 43 family.</text>
</comment>
<evidence type="ECO:0000256" key="6">
    <source>
        <dbReference type="SAM" id="MobiDB-lite"/>
    </source>
</evidence>
<feature type="site" description="Important for catalytic activity, responsible for pKa modulation of the active site Glu and correct orientation of both the proton donor and substrate" evidence="4">
    <location>
        <position position="132"/>
    </location>
</feature>
<sequence>MSAWEPGPVYAGNFPDPFVLKAPDGADARFYAYATNGELGNVQVLASDDLRSWREVGDGMPELAAWVEPGRTWAPEVLLVPDGRFALYYTARQRSVGRQAIGVAVASSPEGPFVDSSGSPLISQPEEGGSIDASPFRDEDGTTYLLWKNDGNAVGLPTWIYLQRLAPGDPTSLTGEPVRLLRNDQPWEGPLVEGPFLWRRDDRYYLFYSGNMFDRAAYGEGYAVGSGPLGPFVKAAENPILASRDDVAGPGHASMVEHAGRTWLAYHGWVPGRVGQPPGRQFWIDEVTWEDDRPVVVPGPRG</sequence>
<evidence type="ECO:0000256" key="5">
    <source>
        <dbReference type="RuleBase" id="RU361187"/>
    </source>
</evidence>
<dbReference type="Gene3D" id="2.115.10.20">
    <property type="entry name" value="Glycosyl hydrolase domain, family 43"/>
    <property type="match status" value="1"/>
</dbReference>
<evidence type="ECO:0000313" key="7">
    <source>
        <dbReference type="EMBL" id="REF36627.1"/>
    </source>
</evidence>
<keyword evidence="2 5" id="KW-0378">Hydrolase</keyword>
<reference evidence="7 8" key="1">
    <citation type="submission" date="2018-08" db="EMBL/GenBank/DDBJ databases">
        <title>Sequencing the genomes of 1000 actinobacteria strains.</title>
        <authorList>
            <person name="Klenk H.-P."/>
        </authorList>
    </citation>
    <scope>NUCLEOTIDE SEQUENCE [LARGE SCALE GENOMIC DNA]</scope>
    <source>
        <strain evidence="7 8">DSM 22891</strain>
    </source>
</reference>
<evidence type="ECO:0000256" key="4">
    <source>
        <dbReference type="PIRSR" id="PIRSR606710-2"/>
    </source>
</evidence>
<keyword evidence="3 5" id="KW-0326">Glycosidase</keyword>
<feature type="region of interest" description="Disordered" evidence="6">
    <location>
        <begin position="112"/>
        <end position="135"/>
    </location>
</feature>
<dbReference type="Proteomes" id="UP000256485">
    <property type="component" value="Unassembled WGS sequence"/>
</dbReference>
<dbReference type="RefSeq" id="WP_211310558.1">
    <property type="nucleotide sequence ID" value="NZ_QTUC01000001.1"/>
</dbReference>
<dbReference type="EMBL" id="QTUC01000001">
    <property type="protein sequence ID" value="REF36627.1"/>
    <property type="molecule type" value="Genomic_DNA"/>
</dbReference>